<dbReference type="OrthoDB" id="424302at2759"/>
<evidence type="ECO:0000256" key="1">
    <source>
        <dbReference type="ARBA" id="ARBA00022679"/>
    </source>
</evidence>
<evidence type="ECO:0000256" key="5">
    <source>
        <dbReference type="HAMAP-Rule" id="MF_03161"/>
    </source>
</evidence>
<dbReference type="InterPro" id="IPR026591">
    <property type="entry name" value="Sirtuin_cat_small_dom_sf"/>
</dbReference>
<keyword evidence="5" id="KW-0496">Mitochondrion</keyword>
<dbReference type="InterPro" id="IPR026590">
    <property type="entry name" value="Ssirtuin_cat_dom"/>
</dbReference>
<dbReference type="GO" id="GO:0005759">
    <property type="term" value="C:mitochondrial matrix"/>
    <property type="evidence" value="ECO:0007669"/>
    <property type="project" value="UniProtKB-SubCell"/>
</dbReference>
<dbReference type="InterPro" id="IPR003000">
    <property type="entry name" value="Sirtuin"/>
</dbReference>
<dbReference type="RefSeq" id="XP_008480918.1">
    <property type="nucleotide sequence ID" value="XM_008482696.3"/>
</dbReference>
<dbReference type="RefSeq" id="XP_017303025.1">
    <property type="nucleotide sequence ID" value="XM_017447536.2"/>
</dbReference>
<evidence type="ECO:0000259" key="7">
    <source>
        <dbReference type="PROSITE" id="PS50305"/>
    </source>
</evidence>
<feature type="binding site" evidence="5">
    <location>
        <begin position="281"/>
        <end position="283"/>
    </location>
    <ligand>
        <name>NAD(+)</name>
        <dbReference type="ChEBI" id="CHEBI:57540"/>
    </ligand>
</feature>
<keyword evidence="8" id="KW-1185">Reference proteome</keyword>
<dbReference type="KEGG" id="dci:103517654"/>
<dbReference type="GO" id="GO:0008270">
    <property type="term" value="F:zinc ion binding"/>
    <property type="evidence" value="ECO:0007669"/>
    <property type="project" value="UniProtKB-UniRule"/>
</dbReference>
<evidence type="ECO:0000313" key="12">
    <source>
        <dbReference type="RefSeq" id="XP_026685476.1"/>
    </source>
</evidence>
<accession>A0A1S4ELI4</accession>
<keyword evidence="4 5" id="KW-0520">NAD</keyword>
<dbReference type="SUPFAM" id="SSF52467">
    <property type="entry name" value="DHS-like NAD/FAD-binding domain"/>
    <property type="match status" value="1"/>
</dbReference>
<dbReference type="InterPro" id="IPR029035">
    <property type="entry name" value="DHS-like_NAD/FAD-binding_dom"/>
</dbReference>
<feature type="binding site" evidence="5 6">
    <location>
        <position position="218"/>
    </location>
    <ligand>
        <name>Zn(2+)</name>
        <dbReference type="ChEBI" id="CHEBI:29105"/>
    </ligand>
</feature>
<protein>
    <recommendedName>
        <fullName evidence="5">NAD-dependent protein deacylase</fullName>
        <ecNumber evidence="5">2.3.1.-</ecNumber>
    </recommendedName>
    <alternativeName>
        <fullName evidence="5">Regulatory protein SIR2 homolog</fullName>
    </alternativeName>
</protein>
<reference evidence="9 10" key="1">
    <citation type="submission" date="2025-04" db="UniProtKB">
        <authorList>
            <consortium name="RefSeq"/>
        </authorList>
    </citation>
    <scope>IDENTIFICATION</scope>
</reference>
<dbReference type="EC" id="2.3.1.-" evidence="5"/>
<feature type="binding site" evidence="5">
    <location>
        <begin position="57"/>
        <end position="77"/>
    </location>
    <ligand>
        <name>NAD(+)</name>
        <dbReference type="ChEBI" id="CHEBI:57540"/>
    </ligand>
</feature>
<sequence length="311" mass="35669">MTTCRIQRLFFKHFIVPPDVTSRSISFIPKHKPVEESDINKLKQFIEKYNKILVVTGAGISTESGIPDYRSEGVGLYARSDKRPVQFQDFLKSRRVRIRYWARNFVGWPRFSSFQPNANHYALKQMEDNEKLSYIITQNVDGLHYKAGNKKVIEMHGTAFRVMCLGCDYEIDRHKFQKILEDLNPDLMIESQEMRPDGDVEMSEETISKFHVPQCPHCHGDLKPDIVFFGDNIPRHRMEKIDHLVRSCDGVLVLGSSLTVYSGYRILLEATDLHLPIAIVNIGPTRGDSLAQLKVDAKCSQVLASLRKDQS</sequence>
<evidence type="ECO:0000256" key="2">
    <source>
        <dbReference type="ARBA" id="ARBA00022723"/>
    </source>
</evidence>
<dbReference type="PANTHER" id="PTHR11085">
    <property type="entry name" value="NAD-DEPENDENT PROTEIN DEACYLASE SIRTUIN-5, MITOCHONDRIAL-RELATED"/>
    <property type="match status" value="1"/>
</dbReference>
<dbReference type="HAMAP" id="MF_01967">
    <property type="entry name" value="Sirtuin_ClassII"/>
    <property type="match status" value="1"/>
</dbReference>
<dbReference type="AlphaFoldDB" id="A0A1S4ELI4"/>
<dbReference type="GO" id="GO:0017136">
    <property type="term" value="F:histone deacetylase activity, NAD-dependent"/>
    <property type="evidence" value="ECO:0007669"/>
    <property type="project" value="TreeGrafter"/>
</dbReference>
<comment type="function">
    <text evidence="5">NAD-dependent protein deacylase. Catalyzes the NAD-dependent hydrolysis of acyl groups from lysine residues.</text>
</comment>
<comment type="similarity">
    <text evidence="5">Belongs to the sirtuin family. Class II subfamily.</text>
</comment>
<proteinExistence type="inferred from homology"/>
<organism evidence="8 10">
    <name type="scientific">Diaphorina citri</name>
    <name type="common">Asian citrus psyllid</name>
    <dbReference type="NCBI Taxonomy" id="121845"/>
    <lineage>
        <taxon>Eukaryota</taxon>
        <taxon>Metazoa</taxon>
        <taxon>Ecdysozoa</taxon>
        <taxon>Arthropoda</taxon>
        <taxon>Hexapoda</taxon>
        <taxon>Insecta</taxon>
        <taxon>Pterygota</taxon>
        <taxon>Neoptera</taxon>
        <taxon>Paraneoptera</taxon>
        <taxon>Hemiptera</taxon>
        <taxon>Sternorrhyncha</taxon>
        <taxon>Psylloidea</taxon>
        <taxon>Psyllidae</taxon>
        <taxon>Diaphorininae</taxon>
        <taxon>Diaphorina</taxon>
    </lineage>
</organism>
<feature type="binding site" evidence="5">
    <location>
        <begin position="255"/>
        <end position="257"/>
    </location>
    <ligand>
        <name>NAD(+)</name>
        <dbReference type="ChEBI" id="CHEBI:57540"/>
    </ligand>
</feature>
<dbReference type="PROSITE" id="PS50305">
    <property type="entry name" value="SIRTUIN"/>
    <property type="match status" value="1"/>
</dbReference>
<dbReference type="STRING" id="121845.A0A1S4ELI4"/>
<dbReference type="NCBIfam" id="NF003738">
    <property type="entry name" value="PRK05333.1"/>
    <property type="match status" value="1"/>
</dbReference>
<comment type="cofactor">
    <cofactor evidence="5">
        <name>Zn(2+)</name>
        <dbReference type="ChEBI" id="CHEBI:29105"/>
    </cofactor>
    <text evidence="5">Binds 1 zinc ion per subunit.</text>
</comment>
<evidence type="ECO:0000313" key="10">
    <source>
        <dbReference type="RefSeq" id="XP_017303024.1"/>
    </source>
</evidence>
<dbReference type="PANTHER" id="PTHR11085:SF10">
    <property type="entry name" value="NAD-DEPENDENT PROTEIN DEACYLASE SIRTUIN-5, MITOCHONDRIAL-RELATED"/>
    <property type="match status" value="1"/>
</dbReference>
<dbReference type="RefSeq" id="XP_017303024.1">
    <property type="nucleotide sequence ID" value="XM_017447535.2"/>
</dbReference>
<dbReference type="Pfam" id="PF02146">
    <property type="entry name" value="SIR2"/>
    <property type="match status" value="1"/>
</dbReference>
<keyword evidence="1 5" id="KW-0808">Transferase</keyword>
<dbReference type="RefSeq" id="XP_026685477.1">
    <property type="nucleotide sequence ID" value="XM_026829676.1"/>
</dbReference>
<feature type="binding site" evidence="5 6">
    <location>
        <position position="164"/>
    </location>
    <ligand>
        <name>Zn(2+)</name>
        <dbReference type="ChEBI" id="CHEBI:29105"/>
    </ligand>
</feature>
<dbReference type="Proteomes" id="UP000079169">
    <property type="component" value="Unplaced"/>
</dbReference>
<gene>
    <name evidence="9 10 11 12 13" type="primary">LOC103517654</name>
</gene>
<evidence type="ECO:0000256" key="4">
    <source>
        <dbReference type="ARBA" id="ARBA00023027"/>
    </source>
</evidence>
<dbReference type="RefSeq" id="XP_026685476.1">
    <property type="nucleotide sequence ID" value="XM_026829675.1"/>
</dbReference>
<evidence type="ECO:0000313" key="13">
    <source>
        <dbReference type="RefSeq" id="XP_026685477.1"/>
    </source>
</evidence>
<name>A0A1S4ELI4_DIACI</name>
<dbReference type="CDD" id="cd01409">
    <property type="entry name" value="SIRT4"/>
    <property type="match status" value="1"/>
</dbReference>
<evidence type="ECO:0000256" key="6">
    <source>
        <dbReference type="PROSITE-ProRule" id="PRU00236"/>
    </source>
</evidence>
<evidence type="ECO:0000256" key="3">
    <source>
        <dbReference type="ARBA" id="ARBA00022833"/>
    </source>
</evidence>
<keyword evidence="2 5" id="KW-0479">Metal-binding</keyword>
<dbReference type="GeneID" id="103517654"/>
<dbReference type="Gene3D" id="3.30.1600.10">
    <property type="entry name" value="SIR2/SIRT2 'Small Domain"/>
    <property type="match status" value="1"/>
</dbReference>
<feature type="active site" description="Proton acceptor" evidence="5 6">
    <location>
        <position position="156"/>
    </location>
</feature>
<evidence type="ECO:0000313" key="11">
    <source>
        <dbReference type="RefSeq" id="XP_017303025.1"/>
    </source>
</evidence>
<comment type="catalytic activity">
    <reaction evidence="5">
        <text>N(6)-acetyl-L-lysyl-[protein] + NAD(+) + H2O = 2''-O-acetyl-ADP-D-ribose + nicotinamide + L-lysyl-[protein]</text>
        <dbReference type="Rhea" id="RHEA:43636"/>
        <dbReference type="Rhea" id="RHEA-COMP:9752"/>
        <dbReference type="Rhea" id="RHEA-COMP:10731"/>
        <dbReference type="ChEBI" id="CHEBI:15377"/>
        <dbReference type="ChEBI" id="CHEBI:17154"/>
        <dbReference type="ChEBI" id="CHEBI:29969"/>
        <dbReference type="ChEBI" id="CHEBI:57540"/>
        <dbReference type="ChEBI" id="CHEBI:61930"/>
        <dbReference type="ChEBI" id="CHEBI:83767"/>
        <dbReference type="EC" id="2.3.1.286"/>
    </reaction>
</comment>
<comment type="subcellular location">
    <subcellularLocation>
        <location evidence="5">Mitochondrion matrix</location>
    </subcellularLocation>
</comment>
<dbReference type="InterPro" id="IPR026587">
    <property type="entry name" value="Sirtuin_class_II"/>
</dbReference>
<feature type="domain" description="Deacetylase sirtuin-type" evidence="7">
    <location>
        <begin position="32"/>
        <end position="311"/>
    </location>
</feature>
<feature type="binding site" evidence="5">
    <location>
        <position position="299"/>
    </location>
    <ligand>
        <name>NAD(+)</name>
        <dbReference type="ChEBI" id="CHEBI:57540"/>
    </ligand>
</feature>
<dbReference type="InterPro" id="IPR050134">
    <property type="entry name" value="NAD-dep_sirtuin_deacylases"/>
</dbReference>
<keyword evidence="3 5" id="KW-0862">Zinc</keyword>
<feature type="binding site" evidence="5 6">
    <location>
        <position position="167"/>
    </location>
    <ligand>
        <name>Zn(2+)</name>
        <dbReference type="ChEBI" id="CHEBI:29105"/>
    </ligand>
</feature>
<dbReference type="GO" id="GO:0070403">
    <property type="term" value="F:NAD+ binding"/>
    <property type="evidence" value="ECO:0007669"/>
    <property type="project" value="UniProtKB-UniRule"/>
</dbReference>
<dbReference type="PaxDb" id="121845-A0A1S4ELI4"/>
<feature type="binding site" evidence="5">
    <location>
        <begin position="138"/>
        <end position="141"/>
    </location>
    <ligand>
        <name>NAD(+)</name>
        <dbReference type="ChEBI" id="CHEBI:57540"/>
    </ligand>
</feature>
<dbReference type="Gene3D" id="3.40.50.1220">
    <property type="entry name" value="TPP-binding domain"/>
    <property type="match status" value="1"/>
</dbReference>
<feature type="binding site" evidence="5 6">
    <location>
        <position position="215"/>
    </location>
    <ligand>
        <name>Zn(2+)</name>
        <dbReference type="ChEBI" id="CHEBI:29105"/>
    </ligand>
</feature>
<dbReference type="OMA" id="RRHYWAR"/>
<evidence type="ECO:0000313" key="8">
    <source>
        <dbReference type="Proteomes" id="UP000079169"/>
    </source>
</evidence>
<evidence type="ECO:0000313" key="9">
    <source>
        <dbReference type="RefSeq" id="XP_008480918.1"/>
    </source>
</evidence>